<dbReference type="EMBL" id="JACAZI010000001">
    <property type="protein sequence ID" value="KAF7372592.1"/>
    <property type="molecule type" value="Genomic_DNA"/>
</dbReference>
<evidence type="ECO:0000313" key="3">
    <source>
        <dbReference type="Proteomes" id="UP000620124"/>
    </source>
</evidence>
<keyword evidence="3" id="KW-1185">Reference proteome</keyword>
<protein>
    <submittedName>
        <fullName evidence="2">Uncharacterized protein</fullName>
    </submittedName>
</protein>
<evidence type="ECO:0000256" key="1">
    <source>
        <dbReference type="SAM" id="MobiDB-lite"/>
    </source>
</evidence>
<feature type="region of interest" description="Disordered" evidence="1">
    <location>
        <begin position="47"/>
        <end position="78"/>
    </location>
</feature>
<dbReference type="Proteomes" id="UP000620124">
    <property type="component" value="Unassembled WGS sequence"/>
</dbReference>
<evidence type="ECO:0000313" key="2">
    <source>
        <dbReference type="EMBL" id="KAF7372592.1"/>
    </source>
</evidence>
<proteinExistence type="predicted"/>
<dbReference type="OrthoDB" id="10513425at2759"/>
<name>A0A8H6Z892_9AGAR</name>
<sequence>MSFSLQVLSPSLAPVDQKMLLASIQRHLERNERARLRMARVRSSSFVRLKSKNEQPSAHESIEPGIGRGIIKPSLKGESERRRKIYIQRYGEEAYKEYVERRERRRREGDGREALEH</sequence>
<comment type="caution">
    <text evidence="2">The sequence shown here is derived from an EMBL/GenBank/DDBJ whole genome shotgun (WGS) entry which is preliminary data.</text>
</comment>
<gene>
    <name evidence="2" type="ORF">MVEN_00122000</name>
</gene>
<feature type="region of interest" description="Disordered" evidence="1">
    <location>
        <begin position="98"/>
        <end position="117"/>
    </location>
</feature>
<organism evidence="2 3">
    <name type="scientific">Mycena venus</name>
    <dbReference type="NCBI Taxonomy" id="2733690"/>
    <lineage>
        <taxon>Eukaryota</taxon>
        <taxon>Fungi</taxon>
        <taxon>Dikarya</taxon>
        <taxon>Basidiomycota</taxon>
        <taxon>Agaricomycotina</taxon>
        <taxon>Agaricomycetes</taxon>
        <taxon>Agaricomycetidae</taxon>
        <taxon>Agaricales</taxon>
        <taxon>Marasmiineae</taxon>
        <taxon>Mycenaceae</taxon>
        <taxon>Mycena</taxon>
    </lineage>
</organism>
<accession>A0A8H6Z892</accession>
<reference evidence="2" key="1">
    <citation type="submission" date="2020-05" db="EMBL/GenBank/DDBJ databases">
        <title>Mycena genomes resolve the evolution of fungal bioluminescence.</title>
        <authorList>
            <person name="Tsai I.J."/>
        </authorList>
    </citation>
    <scope>NUCLEOTIDE SEQUENCE</scope>
    <source>
        <strain evidence="2">CCC161011</strain>
    </source>
</reference>
<dbReference type="AlphaFoldDB" id="A0A8H6Z892"/>